<protein>
    <submittedName>
        <fullName evidence="1">Uncharacterized protein</fullName>
    </submittedName>
</protein>
<keyword evidence="2" id="KW-1185">Reference proteome</keyword>
<name>A0ACC1ARU4_9ROSI</name>
<comment type="caution">
    <text evidence="1">The sequence shown here is derived from an EMBL/GenBank/DDBJ whole genome shotgun (WGS) entry which is preliminary data.</text>
</comment>
<organism evidence="1 2">
    <name type="scientific">Pistacia atlantica</name>
    <dbReference type="NCBI Taxonomy" id="434234"/>
    <lineage>
        <taxon>Eukaryota</taxon>
        <taxon>Viridiplantae</taxon>
        <taxon>Streptophyta</taxon>
        <taxon>Embryophyta</taxon>
        <taxon>Tracheophyta</taxon>
        <taxon>Spermatophyta</taxon>
        <taxon>Magnoliopsida</taxon>
        <taxon>eudicotyledons</taxon>
        <taxon>Gunneridae</taxon>
        <taxon>Pentapetalae</taxon>
        <taxon>rosids</taxon>
        <taxon>malvids</taxon>
        <taxon>Sapindales</taxon>
        <taxon>Anacardiaceae</taxon>
        <taxon>Pistacia</taxon>
    </lineage>
</organism>
<accession>A0ACC1ARU4</accession>
<gene>
    <name evidence="1" type="ORF">Patl1_32086</name>
</gene>
<dbReference type="EMBL" id="CM047905">
    <property type="protein sequence ID" value="KAJ0089383.1"/>
    <property type="molecule type" value="Genomic_DNA"/>
</dbReference>
<evidence type="ECO:0000313" key="1">
    <source>
        <dbReference type="EMBL" id="KAJ0089383.1"/>
    </source>
</evidence>
<evidence type="ECO:0000313" key="2">
    <source>
        <dbReference type="Proteomes" id="UP001164250"/>
    </source>
</evidence>
<sequence length="46" mass="5393">MVVSENGSSEARLKKRLRRKLLNIELRWSVTSRGKLQRVVEILVLM</sequence>
<proteinExistence type="predicted"/>
<reference evidence="2" key="1">
    <citation type="journal article" date="2023" name="G3 (Bethesda)">
        <title>Genome assembly and association tests identify interacting loci associated with vigor, precocity, and sex in interspecific pistachio rootstocks.</title>
        <authorList>
            <person name="Palmer W."/>
            <person name="Jacygrad E."/>
            <person name="Sagayaradj S."/>
            <person name="Cavanaugh K."/>
            <person name="Han R."/>
            <person name="Bertier L."/>
            <person name="Beede B."/>
            <person name="Kafkas S."/>
            <person name="Golino D."/>
            <person name="Preece J."/>
            <person name="Michelmore R."/>
        </authorList>
    </citation>
    <scope>NUCLEOTIDE SEQUENCE [LARGE SCALE GENOMIC DNA]</scope>
</reference>
<dbReference type="Proteomes" id="UP001164250">
    <property type="component" value="Chromosome 9"/>
</dbReference>